<dbReference type="EMBL" id="JAJJMA010084860">
    <property type="protein sequence ID" value="MCL7028923.1"/>
    <property type="molecule type" value="Genomic_DNA"/>
</dbReference>
<feature type="region of interest" description="Disordered" evidence="5">
    <location>
        <begin position="149"/>
        <end position="191"/>
    </location>
</feature>
<dbReference type="AlphaFoldDB" id="A0AA41V907"/>
<evidence type="ECO:0000256" key="5">
    <source>
        <dbReference type="SAM" id="MobiDB-lite"/>
    </source>
</evidence>
<feature type="region of interest" description="Disordered" evidence="5">
    <location>
        <begin position="1"/>
        <end position="38"/>
    </location>
</feature>
<dbReference type="Pfam" id="PF03468">
    <property type="entry name" value="XS"/>
    <property type="match status" value="1"/>
</dbReference>
<dbReference type="GO" id="GO:0031047">
    <property type="term" value="P:regulatory ncRNA-mediated gene silencing"/>
    <property type="evidence" value="ECO:0007669"/>
    <property type="project" value="UniProtKB-KW"/>
</dbReference>
<dbReference type="InterPro" id="IPR005381">
    <property type="entry name" value="Znf-XS_domain"/>
</dbReference>
<evidence type="ECO:0000313" key="9">
    <source>
        <dbReference type="Proteomes" id="UP001177140"/>
    </source>
</evidence>
<dbReference type="InterPro" id="IPR005380">
    <property type="entry name" value="XS_domain"/>
</dbReference>
<dbReference type="Pfam" id="PF03470">
    <property type="entry name" value="zf-XS"/>
    <property type="match status" value="1"/>
</dbReference>
<feature type="domain" description="XS" evidence="6">
    <location>
        <begin position="295"/>
        <end position="409"/>
    </location>
</feature>
<evidence type="ECO:0000259" key="6">
    <source>
        <dbReference type="Pfam" id="PF03468"/>
    </source>
</evidence>
<sequence length="619" mass="70869">MSQKKVGAKPSFPGSSSFPAKGKGVGGQISGGSGSGVKKADILQLGSNIAEFSLDSGKDAKWEVVSHNKTRGGAGAPKQRGSQNSASTSSGPGKATGGVWQRSTRPGGRGNTKGQSPNTGWEKNYMAPPAKIAPPLQHGWQWRAREVQVQPDAVKDAEEDIDYEDDEDMIEDSDGDIYSDGYDSDESQKSHETRKKNKWFKKFFDNLDKLSLEETNSSKRQWHCPACQKGPGEIEWYTGLQPLLAHAKTKGSRRVKLHREFAELLGEELHRKGTSVVLVGEVYGKWHGLHQPVPDKEIVWPPMVVVMNTQLDQDDNEKWLGMGNQELLDYFSAYNAVKARHSYGPKGHRGMSLLIFEGIPTGYVDAERLHNHFVKEGRDRDAWDTRRILFYAGGARKLYGYLANKEDMDSFNHHTQGKSKIKFEMRSYEEMVVTPMKQMSEENQQLHWYKNRLDKNQRHTKGLEESLVNMSERLRKTTKENLIVRERTKLQHEQNKEEMDQQEQFYKAQLEMIHQQLEEKERNFEEQLQAERKKKQLNVVDSKNSEEKIIRNKEVEKFIESQSKGIEVFEAERESLIKLHEEKKAELKRKHLQEEVDLEKEFDTSLTELMSRYTPQSSS</sequence>
<keyword evidence="9" id="KW-1185">Reference proteome</keyword>
<dbReference type="PANTHER" id="PTHR46602">
    <property type="entry name" value="PROTEIN SUPPRESSOR OF GENE SILENCING 3"/>
    <property type="match status" value="1"/>
</dbReference>
<evidence type="ECO:0000259" key="7">
    <source>
        <dbReference type="Pfam" id="PF03470"/>
    </source>
</evidence>
<comment type="caution">
    <text evidence="8">The sequence shown here is derived from an EMBL/GenBank/DDBJ whole genome shotgun (WGS) entry which is preliminary data.</text>
</comment>
<reference evidence="8" key="1">
    <citation type="submission" date="2022-03" db="EMBL/GenBank/DDBJ databases">
        <title>A functionally conserved STORR gene fusion in Papaver species that diverged 16.8 million years ago.</title>
        <authorList>
            <person name="Catania T."/>
        </authorList>
    </citation>
    <scope>NUCLEOTIDE SEQUENCE</scope>
    <source>
        <strain evidence="8">S-191538</strain>
    </source>
</reference>
<evidence type="ECO:0000256" key="3">
    <source>
        <dbReference type="ARBA" id="ARBA00024022"/>
    </source>
</evidence>
<dbReference type="Gene3D" id="3.30.70.2890">
    <property type="entry name" value="XS domain"/>
    <property type="match status" value="1"/>
</dbReference>
<proteinExistence type="inferred from homology"/>
<dbReference type="PANTHER" id="PTHR46602:SF1">
    <property type="entry name" value="PROTEIN SUPPRESSOR OF GENE SILENCING 3"/>
    <property type="match status" value="1"/>
</dbReference>
<protein>
    <submittedName>
        <fullName evidence="8">Uncharacterized protein</fullName>
    </submittedName>
</protein>
<organism evidence="8 9">
    <name type="scientific">Papaver nudicaule</name>
    <name type="common">Iceland poppy</name>
    <dbReference type="NCBI Taxonomy" id="74823"/>
    <lineage>
        <taxon>Eukaryota</taxon>
        <taxon>Viridiplantae</taxon>
        <taxon>Streptophyta</taxon>
        <taxon>Embryophyta</taxon>
        <taxon>Tracheophyta</taxon>
        <taxon>Spermatophyta</taxon>
        <taxon>Magnoliopsida</taxon>
        <taxon>Ranunculales</taxon>
        <taxon>Papaveraceae</taxon>
        <taxon>Papaveroideae</taxon>
        <taxon>Papaver</taxon>
    </lineage>
</organism>
<feature type="compositionally biased region" description="Polar residues" evidence="5">
    <location>
        <begin position="80"/>
        <end position="91"/>
    </location>
</feature>
<feature type="compositionally biased region" description="Acidic residues" evidence="5">
    <location>
        <begin position="157"/>
        <end position="185"/>
    </location>
</feature>
<keyword evidence="2" id="KW-0943">RNA-mediated gene silencing</keyword>
<dbReference type="Proteomes" id="UP001177140">
    <property type="component" value="Unassembled WGS sequence"/>
</dbReference>
<dbReference type="CDD" id="cd12266">
    <property type="entry name" value="RRM_like_XS"/>
    <property type="match status" value="1"/>
</dbReference>
<feature type="compositionally biased region" description="Polar residues" evidence="5">
    <location>
        <begin position="112"/>
        <end position="121"/>
    </location>
</feature>
<dbReference type="GO" id="GO:0051607">
    <property type="term" value="P:defense response to virus"/>
    <property type="evidence" value="ECO:0007669"/>
    <property type="project" value="InterPro"/>
</dbReference>
<dbReference type="InterPro" id="IPR038588">
    <property type="entry name" value="XS_domain_sf"/>
</dbReference>
<name>A0AA41V907_PAPNU</name>
<evidence type="ECO:0000256" key="2">
    <source>
        <dbReference type="ARBA" id="ARBA00023158"/>
    </source>
</evidence>
<keyword evidence="1 4" id="KW-0175">Coiled coil</keyword>
<evidence type="ECO:0000256" key="4">
    <source>
        <dbReference type="SAM" id="Coils"/>
    </source>
</evidence>
<evidence type="ECO:0000313" key="8">
    <source>
        <dbReference type="EMBL" id="MCL7028923.1"/>
    </source>
</evidence>
<gene>
    <name evidence="8" type="ORF">MKW94_014080</name>
</gene>
<feature type="region of interest" description="Disordered" evidence="5">
    <location>
        <begin position="63"/>
        <end position="133"/>
    </location>
</feature>
<comment type="similarity">
    <text evidence="3">Belongs to the SGS3 family.</text>
</comment>
<evidence type="ECO:0000256" key="1">
    <source>
        <dbReference type="ARBA" id="ARBA00023054"/>
    </source>
</evidence>
<dbReference type="InterPro" id="IPR044287">
    <property type="entry name" value="SGS3"/>
</dbReference>
<feature type="compositionally biased region" description="Gly residues" evidence="5">
    <location>
        <begin position="23"/>
        <end position="35"/>
    </location>
</feature>
<feature type="coiled-coil region" evidence="4">
    <location>
        <begin position="566"/>
        <end position="597"/>
    </location>
</feature>
<accession>A0AA41V907</accession>
<feature type="coiled-coil region" evidence="4">
    <location>
        <begin position="503"/>
        <end position="534"/>
    </location>
</feature>
<feature type="domain" description="Zinc finger-XS" evidence="7">
    <location>
        <begin position="224"/>
        <end position="262"/>
    </location>
</feature>